<feature type="compositionally biased region" description="Basic and acidic residues" evidence="1">
    <location>
        <begin position="47"/>
        <end position="56"/>
    </location>
</feature>
<proteinExistence type="predicted"/>
<protein>
    <submittedName>
        <fullName evidence="2">Uncharacterized protein</fullName>
    </submittedName>
</protein>
<comment type="caution">
    <text evidence="2">The sequence shown here is derived from an EMBL/GenBank/DDBJ whole genome shotgun (WGS) entry which is preliminary data.</text>
</comment>
<gene>
    <name evidence="2" type="ORF">NDU88_003857</name>
</gene>
<organism evidence="2 3">
    <name type="scientific">Pleurodeles waltl</name>
    <name type="common">Iberian ribbed newt</name>
    <dbReference type="NCBI Taxonomy" id="8319"/>
    <lineage>
        <taxon>Eukaryota</taxon>
        <taxon>Metazoa</taxon>
        <taxon>Chordata</taxon>
        <taxon>Craniata</taxon>
        <taxon>Vertebrata</taxon>
        <taxon>Euteleostomi</taxon>
        <taxon>Amphibia</taxon>
        <taxon>Batrachia</taxon>
        <taxon>Caudata</taxon>
        <taxon>Salamandroidea</taxon>
        <taxon>Salamandridae</taxon>
        <taxon>Pleurodelinae</taxon>
        <taxon>Pleurodeles</taxon>
    </lineage>
</organism>
<evidence type="ECO:0000313" key="3">
    <source>
        <dbReference type="Proteomes" id="UP001066276"/>
    </source>
</evidence>
<evidence type="ECO:0000313" key="2">
    <source>
        <dbReference type="EMBL" id="KAJ1083702.1"/>
    </source>
</evidence>
<dbReference type="EMBL" id="JANPWB010000016">
    <property type="protein sequence ID" value="KAJ1083702.1"/>
    <property type="molecule type" value="Genomic_DNA"/>
</dbReference>
<sequence length="113" mass="11889">MKDGGRGEADSARARKRVTSVDICDADVFGEGETERDARAGKGRGGRTKEMSEPEVKGQGSSPEQPFIEAADSRPAHLTFMGVLAALDGINESCSASAPKARGRHGAASSWKR</sequence>
<feature type="region of interest" description="Disordered" evidence="1">
    <location>
        <begin position="30"/>
        <end position="67"/>
    </location>
</feature>
<name>A0AAV7KZN4_PLEWA</name>
<accession>A0AAV7KZN4</accession>
<feature type="region of interest" description="Disordered" evidence="1">
    <location>
        <begin position="94"/>
        <end position="113"/>
    </location>
</feature>
<dbReference type="Proteomes" id="UP001066276">
    <property type="component" value="Chromosome 12"/>
</dbReference>
<evidence type="ECO:0000256" key="1">
    <source>
        <dbReference type="SAM" id="MobiDB-lite"/>
    </source>
</evidence>
<dbReference type="AlphaFoldDB" id="A0AAV7KZN4"/>
<reference evidence="2" key="1">
    <citation type="journal article" date="2022" name="bioRxiv">
        <title>Sequencing and chromosome-scale assembly of the giantPleurodeles waltlgenome.</title>
        <authorList>
            <person name="Brown T."/>
            <person name="Elewa A."/>
            <person name="Iarovenko S."/>
            <person name="Subramanian E."/>
            <person name="Araus A.J."/>
            <person name="Petzold A."/>
            <person name="Susuki M."/>
            <person name="Suzuki K.-i.T."/>
            <person name="Hayashi T."/>
            <person name="Toyoda A."/>
            <person name="Oliveira C."/>
            <person name="Osipova E."/>
            <person name="Leigh N.D."/>
            <person name="Simon A."/>
            <person name="Yun M.H."/>
        </authorList>
    </citation>
    <scope>NUCLEOTIDE SEQUENCE</scope>
    <source>
        <strain evidence="2">20211129_DDA</strain>
        <tissue evidence="2">Liver</tissue>
    </source>
</reference>
<keyword evidence="3" id="KW-1185">Reference proteome</keyword>
<feature type="compositionally biased region" description="Basic residues" evidence="1">
    <location>
        <begin position="101"/>
        <end position="113"/>
    </location>
</feature>